<dbReference type="Pfam" id="PF06224">
    <property type="entry name" value="AlkZ-like"/>
    <property type="match status" value="1"/>
</dbReference>
<evidence type="ECO:0008006" key="3">
    <source>
        <dbReference type="Google" id="ProtNLM"/>
    </source>
</evidence>
<dbReference type="InterPro" id="IPR009351">
    <property type="entry name" value="AlkZ-like"/>
</dbReference>
<dbReference type="PANTHER" id="PTHR38479">
    <property type="entry name" value="LMO0824 PROTEIN"/>
    <property type="match status" value="1"/>
</dbReference>
<reference evidence="1" key="1">
    <citation type="submission" date="2017-02" db="EMBL/GenBank/DDBJ databases">
        <authorList>
            <person name="Peterson S.W."/>
        </authorList>
    </citation>
    <scope>NUCLEOTIDE SEQUENCE [LARGE SCALE GENOMIC DNA]</scope>
    <source>
        <strain evidence="1">LSP_Lj1</strain>
    </source>
</reference>
<sequence>MPETLLPTSEFVEAIIRRRLAQQQLTGPRATSVAEVVRHSLAVQAQDPPLSRWSLGLRAGIADDETVRAAVSSGEVLRTHVLRPTWHYVHRGDIRWLLELTSPKVLSGSRGRHRQLGITDEVQAQAFSVFTDLLSRGPMTRKELQPHLPGTGFPQQGQVVAHLLMVAELCGLICSGPLTDKGEHSYTLLDSVVPAAAPLRREEATDRLVRRFVTGHGPTSIKDLQRWCTITKREALAVFAAPDFTHEVVDEVDLWSLPSTELPADGLGGVLLLPTFDEAFLSHDRPRFPRLPGHRLGEQHLSAAEAGRGFVIVDGVDVGCFRRMKSSRKAGPSVQVQLHLADGVDPEGQRLAEQVQRMVDFFDARG</sequence>
<dbReference type="RefSeq" id="WP_094763612.1">
    <property type="nucleotide sequence ID" value="NZ_FUKQ01000010.1"/>
</dbReference>
<dbReference type="AlphaFoldDB" id="A0A1R4IL29"/>
<accession>A0A1R4IL29</accession>
<gene>
    <name evidence="1" type="ORF">FM114_02445</name>
</gene>
<dbReference type="OrthoDB" id="9148135at2"/>
<dbReference type="PANTHER" id="PTHR38479:SF2">
    <property type="entry name" value="WINGED HELIX DNA-BINDING DOMAIN-CONTAINING PROTEIN"/>
    <property type="match status" value="1"/>
</dbReference>
<dbReference type="Proteomes" id="UP000188342">
    <property type="component" value="Unassembled WGS sequence"/>
</dbReference>
<proteinExistence type="predicted"/>
<dbReference type="STRING" id="1255658.FM114_02445"/>
<evidence type="ECO:0000313" key="2">
    <source>
        <dbReference type="Proteomes" id="UP000188342"/>
    </source>
</evidence>
<dbReference type="EMBL" id="FUKQ01000010">
    <property type="protein sequence ID" value="SJN20590.1"/>
    <property type="molecule type" value="Genomic_DNA"/>
</dbReference>
<protein>
    <recommendedName>
        <fullName evidence="3">Winged helix DNA-binding domain-containing protein</fullName>
    </recommendedName>
</protein>
<keyword evidence="2" id="KW-1185">Reference proteome</keyword>
<name>A0A1R4IL29_9ACTN</name>
<organism evidence="1 2">
    <name type="scientific">Luteococcus japonicus LSP_Lj1</name>
    <dbReference type="NCBI Taxonomy" id="1255658"/>
    <lineage>
        <taxon>Bacteria</taxon>
        <taxon>Bacillati</taxon>
        <taxon>Actinomycetota</taxon>
        <taxon>Actinomycetes</taxon>
        <taxon>Propionibacteriales</taxon>
        <taxon>Propionibacteriaceae</taxon>
        <taxon>Luteococcus</taxon>
    </lineage>
</organism>
<evidence type="ECO:0000313" key="1">
    <source>
        <dbReference type="EMBL" id="SJN20590.1"/>
    </source>
</evidence>